<proteinExistence type="predicted"/>
<gene>
    <name evidence="1" type="primary">jg26629</name>
    <name evidence="1" type="ORF">PAEG_LOCUS6737</name>
</gene>
<organism evidence="1 2">
    <name type="scientific">Pararge aegeria aegeria</name>
    <dbReference type="NCBI Taxonomy" id="348720"/>
    <lineage>
        <taxon>Eukaryota</taxon>
        <taxon>Metazoa</taxon>
        <taxon>Ecdysozoa</taxon>
        <taxon>Arthropoda</taxon>
        <taxon>Hexapoda</taxon>
        <taxon>Insecta</taxon>
        <taxon>Pterygota</taxon>
        <taxon>Neoptera</taxon>
        <taxon>Endopterygota</taxon>
        <taxon>Lepidoptera</taxon>
        <taxon>Glossata</taxon>
        <taxon>Ditrysia</taxon>
        <taxon>Papilionoidea</taxon>
        <taxon>Nymphalidae</taxon>
        <taxon>Satyrinae</taxon>
        <taxon>Satyrini</taxon>
        <taxon>Parargina</taxon>
        <taxon>Pararge</taxon>
    </lineage>
</organism>
<keyword evidence="2" id="KW-1185">Reference proteome</keyword>
<dbReference type="EMBL" id="CAKXAJ010020418">
    <property type="protein sequence ID" value="CAH2222083.1"/>
    <property type="molecule type" value="Genomic_DNA"/>
</dbReference>
<dbReference type="Proteomes" id="UP000838756">
    <property type="component" value="Unassembled WGS sequence"/>
</dbReference>
<evidence type="ECO:0000313" key="2">
    <source>
        <dbReference type="Proteomes" id="UP000838756"/>
    </source>
</evidence>
<name>A0A8S4QZP9_9NEOP</name>
<protein>
    <submittedName>
        <fullName evidence="1">Jg26629 protein</fullName>
    </submittedName>
</protein>
<sequence>MKAKVCTEVIADEVRFKYRLGVYSRVEAINPSRYKLCTTSGCTNSAFGRVRQLPGPRASPGAGPNMGALAVRYWFTTET</sequence>
<accession>A0A8S4QZP9</accession>
<reference evidence="1" key="1">
    <citation type="submission" date="2022-03" db="EMBL/GenBank/DDBJ databases">
        <authorList>
            <person name="Lindestad O."/>
        </authorList>
    </citation>
    <scope>NUCLEOTIDE SEQUENCE</scope>
</reference>
<dbReference type="AlphaFoldDB" id="A0A8S4QZP9"/>
<evidence type="ECO:0000313" key="1">
    <source>
        <dbReference type="EMBL" id="CAH2222083.1"/>
    </source>
</evidence>
<comment type="caution">
    <text evidence="1">The sequence shown here is derived from an EMBL/GenBank/DDBJ whole genome shotgun (WGS) entry which is preliminary data.</text>
</comment>